<dbReference type="PANTHER" id="PTHR37311:SF1">
    <property type="entry name" value="2-PHOSPHOSULFOLACTATE PHOSPHATASE-RELATED"/>
    <property type="match status" value="1"/>
</dbReference>
<evidence type="ECO:0000313" key="9">
    <source>
        <dbReference type="Proteomes" id="UP000278440"/>
    </source>
</evidence>
<dbReference type="RefSeq" id="WP_245963736.1">
    <property type="nucleotide sequence ID" value="NZ_RBXT01000001.1"/>
</dbReference>
<comment type="cofactor">
    <cofactor evidence="1">
        <name>Mg(2+)</name>
        <dbReference type="ChEBI" id="CHEBI:18420"/>
    </cofactor>
</comment>
<proteinExistence type="inferred from homology"/>
<evidence type="ECO:0000256" key="2">
    <source>
        <dbReference type="ARBA" id="ARBA00009997"/>
    </source>
</evidence>
<organism evidence="8 9">
    <name type="scientific">Terracoccus luteus</name>
    <dbReference type="NCBI Taxonomy" id="53356"/>
    <lineage>
        <taxon>Bacteria</taxon>
        <taxon>Bacillati</taxon>
        <taxon>Actinomycetota</taxon>
        <taxon>Actinomycetes</taxon>
        <taxon>Micrococcales</taxon>
        <taxon>Intrasporangiaceae</taxon>
        <taxon>Terracoccus</taxon>
    </lineage>
</organism>
<sequence length="287" mass="29046">MMEPVGPRANSAHLQQANTVRLEWGPPSVALVADAVARGERVLAVVVDVLSFTTTVSVALDRGARVHPYRWADGTAAAFAAEHGAVLAVGRRQAAGDPAAVSLSPGSVRRAEWLDAVVLPSPNGSTVTGLLADAGAEVVAASLRTRAAVGRWLVDRLVRSAGHPTALVVVPAGERWADGSLRPAVEDLWGAGAVVAAVVDELEHRAGPLLLSPEARAALAAWDVVADDVGTALRASASGVELVEAGFGDDVDVAAELDASDLVPLLVDGAFTDATGSAAAGAGHPAS</sequence>
<evidence type="ECO:0000256" key="5">
    <source>
        <dbReference type="ARBA" id="ARBA00022801"/>
    </source>
</evidence>
<dbReference type="PANTHER" id="PTHR37311">
    <property type="entry name" value="2-PHOSPHOSULFOLACTATE PHOSPHATASE-RELATED"/>
    <property type="match status" value="1"/>
</dbReference>
<dbReference type="InterPro" id="IPR036702">
    <property type="entry name" value="ComB-like_sf"/>
</dbReference>
<keyword evidence="5" id="KW-0378">Hydrolase</keyword>
<name>A0A495Y4V3_9MICO</name>
<dbReference type="SUPFAM" id="SSF142823">
    <property type="entry name" value="ComB-like"/>
    <property type="match status" value="1"/>
</dbReference>
<evidence type="ECO:0000256" key="7">
    <source>
        <dbReference type="ARBA" id="ARBA00033711"/>
    </source>
</evidence>
<evidence type="ECO:0000256" key="3">
    <source>
        <dbReference type="ARBA" id="ARBA00012953"/>
    </source>
</evidence>
<evidence type="ECO:0000256" key="6">
    <source>
        <dbReference type="ARBA" id="ARBA00022842"/>
    </source>
</evidence>
<dbReference type="InterPro" id="IPR005238">
    <property type="entry name" value="ComB-like"/>
</dbReference>
<gene>
    <name evidence="8" type="ORF">DFJ68_3627</name>
</gene>
<keyword evidence="6" id="KW-0460">Magnesium</keyword>
<dbReference type="GO" id="GO:0050532">
    <property type="term" value="F:2-phosphosulfolactate phosphatase activity"/>
    <property type="evidence" value="ECO:0007669"/>
    <property type="project" value="UniProtKB-EC"/>
</dbReference>
<evidence type="ECO:0000256" key="1">
    <source>
        <dbReference type="ARBA" id="ARBA00001946"/>
    </source>
</evidence>
<dbReference type="Pfam" id="PF04029">
    <property type="entry name" value="2-ph_phosp"/>
    <property type="match status" value="1"/>
</dbReference>
<evidence type="ECO:0000313" key="8">
    <source>
        <dbReference type="EMBL" id="RKT80148.1"/>
    </source>
</evidence>
<dbReference type="EC" id="3.1.3.71" evidence="3"/>
<reference evidence="8 9" key="1">
    <citation type="submission" date="2018-10" db="EMBL/GenBank/DDBJ databases">
        <title>Sequencing the genomes of 1000 actinobacteria strains.</title>
        <authorList>
            <person name="Klenk H.-P."/>
        </authorList>
    </citation>
    <scope>NUCLEOTIDE SEQUENCE [LARGE SCALE GENOMIC DNA]</scope>
    <source>
        <strain evidence="8 9">DSM 44267</strain>
    </source>
</reference>
<dbReference type="Gene3D" id="3.90.1560.10">
    <property type="entry name" value="ComB-like"/>
    <property type="match status" value="1"/>
</dbReference>
<comment type="similarity">
    <text evidence="2">Belongs to the ComB family.</text>
</comment>
<accession>A0A495Y4V3</accession>
<dbReference type="GO" id="GO:0050545">
    <property type="term" value="F:sulfopyruvate decarboxylase activity"/>
    <property type="evidence" value="ECO:0007669"/>
    <property type="project" value="TreeGrafter"/>
</dbReference>
<dbReference type="AlphaFoldDB" id="A0A495Y4V3"/>
<comment type="caution">
    <text evidence="8">The sequence shown here is derived from an EMBL/GenBank/DDBJ whole genome shotgun (WGS) entry which is preliminary data.</text>
</comment>
<protein>
    <recommendedName>
        <fullName evidence="4">Probable 2-phosphosulfolactate phosphatase</fullName>
        <ecNumber evidence="3">3.1.3.71</ecNumber>
    </recommendedName>
</protein>
<dbReference type="Proteomes" id="UP000278440">
    <property type="component" value="Unassembled WGS sequence"/>
</dbReference>
<dbReference type="GO" id="GO:0000287">
    <property type="term" value="F:magnesium ion binding"/>
    <property type="evidence" value="ECO:0007669"/>
    <property type="project" value="InterPro"/>
</dbReference>
<keyword evidence="9" id="KW-1185">Reference proteome</keyword>
<comment type="catalytic activity">
    <reaction evidence="7">
        <text>(2R)-O-phospho-3-sulfolactate + H2O = (2R)-3-sulfolactate + phosphate</text>
        <dbReference type="Rhea" id="RHEA:23416"/>
        <dbReference type="ChEBI" id="CHEBI:15377"/>
        <dbReference type="ChEBI" id="CHEBI:15597"/>
        <dbReference type="ChEBI" id="CHEBI:43474"/>
        <dbReference type="ChEBI" id="CHEBI:58738"/>
        <dbReference type="EC" id="3.1.3.71"/>
    </reaction>
</comment>
<dbReference type="EMBL" id="RBXT01000001">
    <property type="protein sequence ID" value="RKT80148.1"/>
    <property type="molecule type" value="Genomic_DNA"/>
</dbReference>
<evidence type="ECO:0000256" key="4">
    <source>
        <dbReference type="ARBA" id="ARBA00021948"/>
    </source>
</evidence>